<dbReference type="EMBL" id="JARQBJ010000007">
    <property type="protein sequence ID" value="MDT2811328.1"/>
    <property type="molecule type" value="Genomic_DNA"/>
</dbReference>
<dbReference type="AlphaFoldDB" id="A0AAW8U5V8"/>
<dbReference type="PANTHER" id="PTHR34353:SF2">
    <property type="entry name" value="CRISPR-ASSOCIATED ENDONUCLEASE CAS1 1"/>
    <property type="match status" value="1"/>
</dbReference>
<comment type="subunit">
    <text evidence="9 10">Homodimer, forms a heterotetramer with a Cas2 homodimer.</text>
</comment>
<dbReference type="EC" id="3.1.-.-" evidence="10"/>
<dbReference type="NCBIfam" id="TIGR03639">
    <property type="entry name" value="cas1_NMENI"/>
    <property type="match status" value="1"/>
</dbReference>
<dbReference type="Gene3D" id="3.100.10.20">
    <property type="entry name" value="CRISPR-associated endonuclease Cas1, N-terminal domain"/>
    <property type="match status" value="1"/>
</dbReference>
<dbReference type="GO" id="GO:0051607">
    <property type="term" value="P:defense response to virus"/>
    <property type="evidence" value="ECO:0007669"/>
    <property type="project" value="UniProtKB-UniRule"/>
</dbReference>
<evidence type="ECO:0000313" key="11">
    <source>
        <dbReference type="EMBL" id="MDT2811328.1"/>
    </source>
</evidence>
<evidence type="ECO:0000256" key="7">
    <source>
        <dbReference type="ARBA" id="ARBA00023125"/>
    </source>
</evidence>
<evidence type="ECO:0000256" key="6">
    <source>
        <dbReference type="ARBA" id="ARBA00023118"/>
    </source>
</evidence>
<dbReference type="InterPro" id="IPR050646">
    <property type="entry name" value="Cas1"/>
</dbReference>
<keyword evidence="1 10" id="KW-0540">Nuclease</keyword>
<gene>
    <name evidence="10 11" type="primary">cas1</name>
    <name evidence="11" type="ORF">P7H43_12645</name>
</gene>
<accession>A0AAW8U5V8</accession>
<keyword evidence="3 10" id="KW-0255">Endonuclease</keyword>
<keyword evidence="7 10" id="KW-0238">DNA-binding</keyword>
<dbReference type="NCBIfam" id="TIGR00287">
    <property type="entry name" value="cas1"/>
    <property type="match status" value="1"/>
</dbReference>
<comment type="similarity">
    <text evidence="10">Belongs to the CRISPR-associated endonuclease Cas1 family.</text>
</comment>
<dbReference type="GO" id="GO:0016787">
    <property type="term" value="F:hydrolase activity"/>
    <property type="evidence" value="ECO:0007669"/>
    <property type="project" value="UniProtKB-KW"/>
</dbReference>
<name>A0AAW8U5V8_9ENTE</name>
<dbReference type="Proteomes" id="UP001256711">
    <property type="component" value="Unassembled WGS sequence"/>
</dbReference>
<evidence type="ECO:0000256" key="3">
    <source>
        <dbReference type="ARBA" id="ARBA00022759"/>
    </source>
</evidence>
<sequence length="300" mass="34727">MTWRVVHVKDSERIRLKLDNLEIFKRGQTYLIPLSDISMVVIEGQATITTTVLAKFTKFNIVLIICDNKYLPTGMMLNYGNYHHCAKRVMEQVNWSDENKQAVWKQIVGQKIKNQIEFAAYKGTPPERIATMCELLAQLEDGDVTNREGHVAKVYFNSLYGMDFTRDDSCLINGAMDYGYAIIRAAVARIIVGQGLMSMIGVFHRNEFNSFNLVDDLMEPFRPLMDYWIDRHVLADYEYLTYEARLTIIDFINQPMRYGSIKSSVDQVMQKYVNSFIKAVANPEVNVHEITLQDFMEVER</sequence>
<evidence type="ECO:0000256" key="8">
    <source>
        <dbReference type="ARBA" id="ARBA00023211"/>
    </source>
</evidence>
<dbReference type="InterPro" id="IPR042211">
    <property type="entry name" value="CRISPR-assoc_Cas1_N"/>
</dbReference>
<dbReference type="RefSeq" id="WP_311835807.1">
    <property type="nucleotide sequence ID" value="NZ_JARQBJ010000007.1"/>
</dbReference>
<dbReference type="GO" id="GO:0046872">
    <property type="term" value="F:metal ion binding"/>
    <property type="evidence" value="ECO:0007669"/>
    <property type="project" value="UniProtKB-UniRule"/>
</dbReference>
<dbReference type="HAMAP" id="MF_01470">
    <property type="entry name" value="Cas1"/>
    <property type="match status" value="1"/>
</dbReference>
<dbReference type="Gene3D" id="1.20.120.920">
    <property type="entry name" value="CRISPR-associated endonuclease Cas1, C-terminal domain"/>
    <property type="match status" value="1"/>
</dbReference>
<dbReference type="Pfam" id="PF01867">
    <property type="entry name" value="Cas_Cas1"/>
    <property type="match status" value="1"/>
</dbReference>
<feature type="binding site" evidence="10">
    <location>
        <position position="219"/>
    </location>
    <ligand>
        <name>Mn(2+)</name>
        <dbReference type="ChEBI" id="CHEBI:29035"/>
    </ligand>
</feature>
<feature type="binding site" evidence="10">
    <location>
        <position position="148"/>
    </location>
    <ligand>
        <name>Mn(2+)</name>
        <dbReference type="ChEBI" id="CHEBI:29035"/>
    </ligand>
</feature>
<evidence type="ECO:0000256" key="4">
    <source>
        <dbReference type="ARBA" id="ARBA00022801"/>
    </source>
</evidence>
<evidence type="ECO:0000256" key="1">
    <source>
        <dbReference type="ARBA" id="ARBA00022722"/>
    </source>
</evidence>
<comment type="function">
    <text evidence="10">CRISPR (clustered regularly interspaced short palindromic repeat), is an adaptive immune system that provides protection against mobile genetic elements (viruses, transposable elements and conjugative plasmids). CRISPR clusters contain spacers, sequences complementary to antecedent mobile elements, and target invading nucleic acids. CRISPR clusters are transcribed and processed into CRISPR RNA (crRNA). Acts as a dsDNA endonuclease. Involved in the integration of spacer DNA into the CRISPR cassette.</text>
</comment>
<evidence type="ECO:0000256" key="2">
    <source>
        <dbReference type="ARBA" id="ARBA00022723"/>
    </source>
</evidence>
<protein>
    <recommendedName>
        <fullName evidence="10">CRISPR-associated endonuclease Cas1</fullName>
        <ecNumber evidence="10">3.1.-.-</ecNumber>
    </recommendedName>
</protein>
<dbReference type="InterPro" id="IPR042206">
    <property type="entry name" value="CRISPR-assoc_Cas1_C"/>
</dbReference>
<reference evidence="11" key="1">
    <citation type="submission" date="2023-03" db="EMBL/GenBank/DDBJ databases">
        <authorList>
            <person name="Shen W."/>
            <person name="Cai J."/>
        </authorList>
    </citation>
    <scope>NUCLEOTIDE SEQUENCE</scope>
    <source>
        <strain evidence="11">B226-2</strain>
    </source>
</reference>
<comment type="caution">
    <text evidence="11">The sequence shown here is derived from an EMBL/GenBank/DDBJ whole genome shotgun (WGS) entry which is preliminary data.</text>
</comment>
<proteinExistence type="inferred from homology"/>
<keyword evidence="2 10" id="KW-0479">Metal-binding</keyword>
<dbReference type="PANTHER" id="PTHR34353">
    <property type="entry name" value="CRISPR-ASSOCIATED ENDONUCLEASE CAS1 1"/>
    <property type="match status" value="1"/>
</dbReference>
<dbReference type="InterPro" id="IPR019855">
    <property type="entry name" value="CRISPR-assoc_Cas1_NMENI"/>
</dbReference>
<dbReference type="GO" id="GO:0043571">
    <property type="term" value="P:maintenance of CRISPR repeat elements"/>
    <property type="evidence" value="ECO:0007669"/>
    <property type="project" value="UniProtKB-UniRule"/>
</dbReference>
<keyword evidence="4 10" id="KW-0378">Hydrolase</keyword>
<dbReference type="GO" id="GO:0004520">
    <property type="term" value="F:DNA endonuclease activity"/>
    <property type="evidence" value="ECO:0007669"/>
    <property type="project" value="InterPro"/>
</dbReference>
<evidence type="ECO:0000256" key="5">
    <source>
        <dbReference type="ARBA" id="ARBA00022842"/>
    </source>
</evidence>
<keyword evidence="6 10" id="KW-0051">Antiviral defense</keyword>
<feature type="binding site" evidence="10">
    <location>
        <position position="204"/>
    </location>
    <ligand>
        <name>Mn(2+)</name>
        <dbReference type="ChEBI" id="CHEBI:29035"/>
    </ligand>
</feature>
<evidence type="ECO:0000256" key="9">
    <source>
        <dbReference type="ARBA" id="ARBA00038592"/>
    </source>
</evidence>
<keyword evidence="8 10" id="KW-0464">Manganese</keyword>
<dbReference type="InterPro" id="IPR002729">
    <property type="entry name" value="CRISPR-assoc_Cas1"/>
</dbReference>
<comment type="cofactor">
    <cofactor evidence="10">
        <name>Mg(2+)</name>
        <dbReference type="ChEBI" id="CHEBI:18420"/>
    </cofactor>
    <cofactor evidence="10">
        <name>Mn(2+)</name>
        <dbReference type="ChEBI" id="CHEBI:29035"/>
    </cofactor>
</comment>
<keyword evidence="5 10" id="KW-0460">Magnesium</keyword>
<evidence type="ECO:0000256" key="10">
    <source>
        <dbReference type="HAMAP-Rule" id="MF_01470"/>
    </source>
</evidence>
<organism evidence="11 12">
    <name type="scientific">Enterococcus asini</name>
    <dbReference type="NCBI Taxonomy" id="57732"/>
    <lineage>
        <taxon>Bacteria</taxon>
        <taxon>Bacillati</taxon>
        <taxon>Bacillota</taxon>
        <taxon>Bacilli</taxon>
        <taxon>Lactobacillales</taxon>
        <taxon>Enterococcaceae</taxon>
        <taxon>Enterococcus</taxon>
    </lineage>
</organism>
<dbReference type="GO" id="GO:0003677">
    <property type="term" value="F:DNA binding"/>
    <property type="evidence" value="ECO:0007669"/>
    <property type="project" value="UniProtKB-KW"/>
</dbReference>
<evidence type="ECO:0000313" key="12">
    <source>
        <dbReference type="Proteomes" id="UP001256711"/>
    </source>
</evidence>